<feature type="compositionally biased region" description="Low complexity" evidence="1">
    <location>
        <begin position="387"/>
        <end position="397"/>
    </location>
</feature>
<evidence type="ECO:0000256" key="1">
    <source>
        <dbReference type="SAM" id="MobiDB-lite"/>
    </source>
</evidence>
<dbReference type="AlphaFoldDB" id="A0A845B3I2"/>
<protein>
    <recommendedName>
        <fullName evidence="4">Flagellar hook-length control protein FliK</fullName>
    </recommendedName>
</protein>
<dbReference type="RefSeq" id="WP_160756479.1">
    <property type="nucleotide sequence ID" value="NZ_WTYL01000002.1"/>
</dbReference>
<reference evidence="2 3" key="1">
    <citation type="submission" date="2019-12" db="EMBL/GenBank/DDBJ databases">
        <title>Genomic-based taxomic classification of the family Erythrobacteraceae.</title>
        <authorList>
            <person name="Xu L."/>
        </authorList>
    </citation>
    <scope>NUCLEOTIDE SEQUENCE [LARGE SCALE GENOMIC DNA]</scope>
    <source>
        <strain evidence="2 3">KCTC 42453</strain>
    </source>
</reference>
<name>A0A845B3I2_9SPHN</name>
<sequence>MHSIRAIPADPALSGKGRGLELLQALSGKGTARLAGTFASLLETGGANLAGSPAAPSLGLSEMPRTGNVLPDGKLPGKISPGNTEFAQGAATPETQPIEAAVVLDAAAFGTMPVPVPIVTAAEPAAGPTSADDLQAAEGTKRPLPKLAAFSIDAAEVSSVAKSEPAPAPAPAPGKIKQTPPAPAEVNSNTVQVTQPAPAAKGRTPEATSQVIPPPVVQFSTREALGLAGEGRRPVTGALQGAAVPIGAGPSPEAILASIVPLASSGSFAADTAVQAPIASRDFEALIDRLSQAREAAHPGTARLSLAHAEFGQVNLRFDAAPGSSTGPGLAGNPVSVSVTMTSHDPDFAHAARTALAERAASTPEPVRNDSNPARGDSAAAGNGQPHSHAQAQHQASGNARSLAQHSSPEQAGDLPTEEAGGSQPNVRRTETRGLYA</sequence>
<keyword evidence="3" id="KW-1185">Reference proteome</keyword>
<evidence type="ECO:0008006" key="4">
    <source>
        <dbReference type="Google" id="ProtNLM"/>
    </source>
</evidence>
<evidence type="ECO:0000313" key="3">
    <source>
        <dbReference type="Proteomes" id="UP000431922"/>
    </source>
</evidence>
<feature type="region of interest" description="Disordered" evidence="1">
    <location>
        <begin position="358"/>
        <end position="437"/>
    </location>
</feature>
<dbReference type="EMBL" id="WTYL01000002">
    <property type="protein sequence ID" value="MXP44950.1"/>
    <property type="molecule type" value="Genomic_DNA"/>
</dbReference>
<dbReference type="Proteomes" id="UP000431922">
    <property type="component" value="Unassembled WGS sequence"/>
</dbReference>
<feature type="region of interest" description="Disordered" evidence="1">
    <location>
        <begin position="162"/>
        <end position="189"/>
    </location>
</feature>
<proteinExistence type="predicted"/>
<organism evidence="2 3">
    <name type="scientific">Allopontixanthobacter sediminis</name>
    <dbReference type="NCBI Taxonomy" id="1689985"/>
    <lineage>
        <taxon>Bacteria</taxon>
        <taxon>Pseudomonadati</taxon>
        <taxon>Pseudomonadota</taxon>
        <taxon>Alphaproteobacteria</taxon>
        <taxon>Sphingomonadales</taxon>
        <taxon>Erythrobacteraceae</taxon>
        <taxon>Allopontixanthobacter</taxon>
    </lineage>
</organism>
<dbReference type="OrthoDB" id="7429237at2"/>
<feature type="compositionally biased region" description="Polar residues" evidence="1">
    <location>
        <begin position="398"/>
        <end position="410"/>
    </location>
</feature>
<comment type="caution">
    <text evidence="2">The sequence shown here is derived from an EMBL/GenBank/DDBJ whole genome shotgun (WGS) entry which is preliminary data.</text>
</comment>
<evidence type="ECO:0000313" key="2">
    <source>
        <dbReference type="EMBL" id="MXP44950.1"/>
    </source>
</evidence>
<accession>A0A845B3I2</accession>
<feature type="compositionally biased region" description="Basic and acidic residues" evidence="1">
    <location>
        <begin position="428"/>
        <end position="437"/>
    </location>
</feature>
<gene>
    <name evidence="2" type="ORF">GRI65_10830</name>
</gene>